<dbReference type="PANTHER" id="PTHR22911:SF102">
    <property type="entry name" value="MEMBRANE PROTEIN"/>
    <property type="match status" value="1"/>
</dbReference>
<dbReference type="Pfam" id="PF00892">
    <property type="entry name" value="EamA"/>
    <property type="match status" value="2"/>
</dbReference>
<comment type="subcellular location">
    <subcellularLocation>
        <location evidence="1">Endomembrane system</location>
        <topology evidence="1">Multi-pass membrane protein</topology>
    </subcellularLocation>
</comment>
<dbReference type="PANTHER" id="PTHR22911">
    <property type="entry name" value="ACYL-MALONYL CONDENSING ENZYME-RELATED"/>
    <property type="match status" value="1"/>
</dbReference>
<feature type="domain" description="EamA" evidence="4">
    <location>
        <begin position="7"/>
        <end position="136"/>
    </location>
</feature>
<dbReference type="EMBL" id="JBCEWA010000006">
    <property type="protein sequence ID" value="MEL5988564.1"/>
    <property type="molecule type" value="Genomic_DNA"/>
</dbReference>
<dbReference type="Gene3D" id="1.10.3730.20">
    <property type="match status" value="1"/>
</dbReference>
<dbReference type="SUPFAM" id="SSF103481">
    <property type="entry name" value="Multidrug resistance efflux transporter EmrE"/>
    <property type="match status" value="2"/>
</dbReference>
<accession>A0ABU9LLC7</accession>
<organism evidence="5 6">
    <name type="scientific">Kurthia gibsonii</name>
    <dbReference type="NCBI Taxonomy" id="33946"/>
    <lineage>
        <taxon>Bacteria</taxon>
        <taxon>Bacillati</taxon>
        <taxon>Bacillota</taxon>
        <taxon>Bacilli</taxon>
        <taxon>Bacillales</taxon>
        <taxon>Caryophanaceae</taxon>
        <taxon>Kurthia</taxon>
    </lineage>
</organism>
<feature type="transmembrane region" description="Helical" evidence="3">
    <location>
        <begin position="208"/>
        <end position="227"/>
    </location>
</feature>
<gene>
    <name evidence="5" type="ORF">AAF454_09130</name>
</gene>
<feature type="transmembrane region" description="Helical" evidence="3">
    <location>
        <begin position="234"/>
        <end position="258"/>
    </location>
</feature>
<feature type="transmembrane region" description="Helical" evidence="3">
    <location>
        <begin position="175"/>
        <end position="196"/>
    </location>
</feature>
<reference evidence="5 6" key="1">
    <citation type="submission" date="2024-04" db="EMBL/GenBank/DDBJ databases">
        <authorList>
            <person name="Wu Y.S."/>
            <person name="Zhang L."/>
        </authorList>
    </citation>
    <scope>NUCLEOTIDE SEQUENCE [LARGE SCALE GENOMIC DNA]</scope>
    <source>
        <strain evidence="5 6">KG-01</strain>
    </source>
</reference>
<evidence type="ECO:0000259" key="4">
    <source>
        <dbReference type="Pfam" id="PF00892"/>
    </source>
</evidence>
<feature type="transmembrane region" description="Helical" evidence="3">
    <location>
        <begin position="7"/>
        <end position="28"/>
    </location>
</feature>
<keyword evidence="6" id="KW-1185">Reference proteome</keyword>
<keyword evidence="3" id="KW-1133">Transmembrane helix</keyword>
<proteinExistence type="inferred from homology"/>
<dbReference type="InterPro" id="IPR000620">
    <property type="entry name" value="EamA_dom"/>
</dbReference>
<dbReference type="RefSeq" id="WP_087681070.1">
    <property type="nucleotide sequence ID" value="NZ_JBCEWA010000006.1"/>
</dbReference>
<feature type="transmembrane region" description="Helical" evidence="3">
    <location>
        <begin position="120"/>
        <end position="139"/>
    </location>
</feature>
<dbReference type="InterPro" id="IPR037185">
    <property type="entry name" value="EmrE-like"/>
</dbReference>
<name>A0ABU9LLC7_9BACL</name>
<feature type="transmembrane region" description="Helical" evidence="3">
    <location>
        <begin position="151"/>
        <end position="168"/>
    </location>
</feature>
<evidence type="ECO:0000256" key="1">
    <source>
        <dbReference type="ARBA" id="ARBA00004127"/>
    </source>
</evidence>
<evidence type="ECO:0000313" key="5">
    <source>
        <dbReference type="EMBL" id="MEL5988564.1"/>
    </source>
</evidence>
<feature type="transmembrane region" description="Helical" evidence="3">
    <location>
        <begin position="34"/>
        <end position="52"/>
    </location>
</feature>
<feature type="transmembrane region" description="Helical" evidence="3">
    <location>
        <begin position="91"/>
        <end position="113"/>
    </location>
</feature>
<evidence type="ECO:0000256" key="2">
    <source>
        <dbReference type="ARBA" id="ARBA00007362"/>
    </source>
</evidence>
<protein>
    <submittedName>
        <fullName evidence="5">DMT family transporter</fullName>
    </submittedName>
</protein>
<comment type="caution">
    <text evidence="5">The sequence shown here is derived from an EMBL/GenBank/DDBJ whole genome shotgun (WGS) entry which is preliminary data.</text>
</comment>
<keyword evidence="3" id="KW-0472">Membrane</keyword>
<feature type="transmembrane region" description="Helical" evidence="3">
    <location>
        <begin position="64"/>
        <end position="85"/>
    </location>
</feature>
<comment type="similarity">
    <text evidence="2">Belongs to the EamA transporter family.</text>
</comment>
<evidence type="ECO:0000313" key="6">
    <source>
        <dbReference type="Proteomes" id="UP001398420"/>
    </source>
</evidence>
<keyword evidence="3" id="KW-0812">Transmembrane</keyword>
<feature type="domain" description="EamA" evidence="4">
    <location>
        <begin position="151"/>
        <end position="281"/>
    </location>
</feature>
<sequence>MNMQAAIQLTISMAIFGSVGFFTIQTGIPAEELVFVRCICATLFLGGLWLITKSYKTEQWSRKEVIQTIICGVFLVFNWVFLFKAFNEMEISLAISIYNLAPIFVLILGGIFLKERLTIPAILAIVVCFLGSILIVGVQQVGSLHLLWNEGFIYAMLSAICYAMTMFVGRGVKHLSTYALTFVQTIVGIVILFPTVQFDVFHGLTTSNWLYILGTGFIHTGFVYYLFFNSIRNLSTLLVSALVFVDPLVAILLDIWILDFRPTMTQILGMLFIFGGIIYTVIKPPKKENITKEVAS</sequence>
<feature type="transmembrane region" description="Helical" evidence="3">
    <location>
        <begin position="264"/>
        <end position="282"/>
    </location>
</feature>
<evidence type="ECO:0000256" key="3">
    <source>
        <dbReference type="SAM" id="Phobius"/>
    </source>
</evidence>
<dbReference type="Proteomes" id="UP001398420">
    <property type="component" value="Unassembled WGS sequence"/>
</dbReference>